<organism evidence="2 3">
    <name type="scientific">Gonapodya prolifera (strain JEL478)</name>
    <name type="common">Monoblepharis prolifera</name>
    <dbReference type="NCBI Taxonomy" id="1344416"/>
    <lineage>
        <taxon>Eukaryota</taxon>
        <taxon>Fungi</taxon>
        <taxon>Fungi incertae sedis</taxon>
        <taxon>Chytridiomycota</taxon>
        <taxon>Chytridiomycota incertae sedis</taxon>
        <taxon>Monoblepharidomycetes</taxon>
        <taxon>Monoblepharidales</taxon>
        <taxon>Gonapodyaceae</taxon>
        <taxon>Gonapodya</taxon>
    </lineage>
</organism>
<protein>
    <submittedName>
        <fullName evidence="2">RJL family GTPase</fullName>
    </submittedName>
</protein>
<dbReference type="SMART" id="SM00175">
    <property type="entry name" value="RAB"/>
    <property type="match status" value="1"/>
</dbReference>
<accession>A0A139AZ38</accession>
<dbReference type="SMART" id="SM00174">
    <property type="entry name" value="RHO"/>
    <property type="match status" value="1"/>
</dbReference>
<dbReference type="OMA" id="TQACFLV"/>
<dbReference type="GO" id="GO:0003924">
    <property type="term" value="F:GTPase activity"/>
    <property type="evidence" value="ECO:0007669"/>
    <property type="project" value="InterPro"/>
</dbReference>
<dbReference type="OrthoDB" id="9989112at2759"/>
<proteinExistence type="predicted"/>
<dbReference type="NCBIfam" id="TIGR00231">
    <property type="entry name" value="small_GTP"/>
    <property type="match status" value="1"/>
</dbReference>
<keyword evidence="3" id="KW-1185">Reference proteome</keyword>
<dbReference type="InterPro" id="IPR005225">
    <property type="entry name" value="Small_GTP-bd"/>
</dbReference>
<dbReference type="SUPFAM" id="SSF52540">
    <property type="entry name" value="P-loop containing nucleoside triphosphate hydrolases"/>
    <property type="match status" value="1"/>
</dbReference>
<dbReference type="STRING" id="1344416.A0A139AZ38"/>
<dbReference type="EMBL" id="KQ965732">
    <property type="protein sequence ID" value="KXS21989.1"/>
    <property type="molecule type" value="Genomic_DNA"/>
</dbReference>
<dbReference type="Pfam" id="PF00071">
    <property type="entry name" value="Ras"/>
    <property type="match status" value="1"/>
</dbReference>
<dbReference type="PROSITE" id="PS51421">
    <property type="entry name" value="RAS"/>
    <property type="match status" value="1"/>
</dbReference>
<dbReference type="PANTHER" id="PTHR47978">
    <property type="match status" value="1"/>
</dbReference>
<name>A0A139AZ38_GONPJ</name>
<dbReference type="InterPro" id="IPR027417">
    <property type="entry name" value="P-loop_NTPase"/>
</dbReference>
<dbReference type="Gene3D" id="3.40.50.300">
    <property type="entry name" value="P-loop containing nucleotide triphosphate hydrolases"/>
    <property type="match status" value="1"/>
</dbReference>
<evidence type="ECO:0000313" key="2">
    <source>
        <dbReference type="EMBL" id="KXS21989.1"/>
    </source>
</evidence>
<dbReference type="InterPro" id="IPR001806">
    <property type="entry name" value="Small_GTPase"/>
</dbReference>
<evidence type="ECO:0000256" key="1">
    <source>
        <dbReference type="ARBA" id="ARBA00022741"/>
    </source>
</evidence>
<evidence type="ECO:0000313" key="3">
    <source>
        <dbReference type="Proteomes" id="UP000070544"/>
    </source>
</evidence>
<dbReference type="SMART" id="SM00173">
    <property type="entry name" value="RAS"/>
    <property type="match status" value="1"/>
</dbReference>
<sequence length="190" mass="21197">MKAIQRERGRLPRAPPTSNPVKRVKVLSVGDPAVGKSCIIKRFCEGRFVQEYISTIGIDYGVKPVIVDGQELKVSFWDSAGDPAYFEIRSEFYKDTQGVLLVFDVSQRKSFESLDRWLQELKNLSGTDAVLIVVGNKIDSAQRTVPTTEIASYCAKIGKRFFETSASSGQGIQDLFDQMFSELSGKEKKS</sequence>
<dbReference type="Proteomes" id="UP000070544">
    <property type="component" value="Unassembled WGS sequence"/>
</dbReference>
<gene>
    <name evidence="2" type="ORF">M427DRAFT_27515</name>
</gene>
<dbReference type="PROSITE" id="PS51420">
    <property type="entry name" value="RHO"/>
    <property type="match status" value="1"/>
</dbReference>
<keyword evidence="1" id="KW-0547">Nucleotide-binding</keyword>
<dbReference type="PROSITE" id="PS51419">
    <property type="entry name" value="RAB"/>
    <property type="match status" value="1"/>
</dbReference>
<dbReference type="AlphaFoldDB" id="A0A139AZ38"/>
<reference evidence="2 3" key="1">
    <citation type="journal article" date="2015" name="Genome Biol. Evol.">
        <title>Phylogenomic analyses indicate that early fungi evolved digesting cell walls of algal ancestors of land plants.</title>
        <authorList>
            <person name="Chang Y."/>
            <person name="Wang S."/>
            <person name="Sekimoto S."/>
            <person name="Aerts A.L."/>
            <person name="Choi C."/>
            <person name="Clum A."/>
            <person name="LaButti K.M."/>
            <person name="Lindquist E.A."/>
            <person name="Yee Ngan C."/>
            <person name="Ohm R.A."/>
            <person name="Salamov A.A."/>
            <person name="Grigoriev I.V."/>
            <person name="Spatafora J.W."/>
            <person name="Berbee M.L."/>
        </authorList>
    </citation>
    <scope>NUCLEOTIDE SEQUENCE [LARGE SCALE GENOMIC DNA]</scope>
    <source>
        <strain evidence="2 3">JEL478</strain>
    </source>
</reference>
<dbReference type="FunFam" id="3.40.50.300:FF:001329">
    <property type="entry name" value="Small GTP-binding protein, putative"/>
    <property type="match status" value="1"/>
</dbReference>
<dbReference type="GO" id="GO:0005525">
    <property type="term" value="F:GTP binding"/>
    <property type="evidence" value="ECO:0007669"/>
    <property type="project" value="InterPro"/>
</dbReference>
<dbReference type="PRINTS" id="PR00449">
    <property type="entry name" value="RASTRNSFRMNG"/>
</dbReference>